<feature type="transmembrane region" description="Helical" evidence="7">
    <location>
        <begin position="426"/>
        <end position="449"/>
    </location>
</feature>
<dbReference type="AlphaFoldDB" id="A0AAU9IJW4"/>
<evidence type="ECO:0000256" key="5">
    <source>
        <dbReference type="ARBA" id="ARBA00023136"/>
    </source>
</evidence>
<keyword evidence="4 7" id="KW-1133">Transmembrane helix</keyword>
<dbReference type="InterPro" id="IPR007603">
    <property type="entry name" value="Choline_transptr-like"/>
</dbReference>
<evidence type="ECO:0000313" key="8">
    <source>
        <dbReference type="EMBL" id="CAG9312478.1"/>
    </source>
</evidence>
<evidence type="ECO:0000256" key="2">
    <source>
        <dbReference type="ARBA" id="ARBA00007168"/>
    </source>
</evidence>
<feature type="transmembrane region" description="Helical" evidence="7">
    <location>
        <begin position="373"/>
        <end position="406"/>
    </location>
</feature>
<organism evidence="8 9">
    <name type="scientific">Blepharisma stoltei</name>
    <dbReference type="NCBI Taxonomy" id="1481888"/>
    <lineage>
        <taxon>Eukaryota</taxon>
        <taxon>Sar</taxon>
        <taxon>Alveolata</taxon>
        <taxon>Ciliophora</taxon>
        <taxon>Postciliodesmatophora</taxon>
        <taxon>Heterotrichea</taxon>
        <taxon>Heterotrichida</taxon>
        <taxon>Blepharismidae</taxon>
        <taxon>Blepharisma</taxon>
    </lineage>
</organism>
<accession>A0AAU9IJW4</accession>
<comment type="caution">
    <text evidence="8">The sequence shown here is derived from an EMBL/GenBank/DDBJ whole genome shotgun (WGS) entry which is preliminary data.</text>
</comment>
<dbReference type="Pfam" id="PF04515">
    <property type="entry name" value="Choline_transpo"/>
    <property type="match status" value="1"/>
</dbReference>
<protein>
    <recommendedName>
        <fullName evidence="7">Choline transporter-like protein</fullName>
    </recommendedName>
</protein>
<feature type="transmembrane region" description="Helical" evidence="7">
    <location>
        <begin position="469"/>
        <end position="488"/>
    </location>
</feature>
<comment type="subcellular location">
    <subcellularLocation>
        <location evidence="7">Cell membrane</location>
        <topology evidence="7">Multi-pass membrane protein</topology>
    </subcellularLocation>
    <subcellularLocation>
        <location evidence="1">Membrane</location>
        <topology evidence="1">Multi-pass membrane protein</topology>
    </subcellularLocation>
</comment>
<reference evidence="8" key="1">
    <citation type="submission" date="2021-09" db="EMBL/GenBank/DDBJ databases">
        <authorList>
            <consortium name="AG Swart"/>
            <person name="Singh M."/>
            <person name="Singh A."/>
            <person name="Seah K."/>
            <person name="Emmerich C."/>
        </authorList>
    </citation>
    <scope>NUCLEOTIDE SEQUENCE</scope>
    <source>
        <strain evidence="8">ATCC30299</strain>
    </source>
</reference>
<keyword evidence="5 7" id="KW-0472">Membrane</keyword>
<comment type="similarity">
    <text evidence="2 7">Belongs to the CTL (choline transporter-like) family.</text>
</comment>
<evidence type="ECO:0000256" key="4">
    <source>
        <dbReference type="ARBA" id="ARBA00022989"/>
    </source>
</evidence>
<feature type="transmembrane region" description="Helical" evidence="7">
    <location>
        <begin position="524"/>
        <end position="552"/>
    </location>
</feature>
<feature type="transmembrane region" description="Helical" evidence="7">
    <location>
        <begin position="564"/>
        <end position="589"/>
    </location>
</feature>
<feature type="transmembrane region" description="Helical" evidence="7">
    <location>
        <begin position="240"/>
        <end position="260"/>
    </location>
</feature>
<comment type="function">
    <text evidence="7">Choline transporter.</text>
</comment>
<dbReference type="GO" id="GO:0022857">
    <property type="term" value="F:transmembrane transporter activity"/>
    <property type="evidence" value="ECO:0007669"/>
    <property type="project" value="UniProtKB-UniRule"/>
</dbReference>
<dbReference type="EMBL" id="CAJZBQ010000006">
    <property type="protein sequence ID" value="CAG9312478.1"/>
    <property type="molecule type" value="Genomic_DNA"/>
</dbReference>
<feature type="transmembrane region" description="Helical" evidence="7">
    <location>
        <begin position="210"/>
        <end position="233"/>
    </location>
</feature>
<evidence type="ECO:0000256" key="7">
    <source>
        <dbReference type="RuleBase" id="RU368066"/>
    </source>
</evidence>
<dbReference type="Proteomes" id="UP001162131">
    <property type="component" value="Unassembled WGS sequence"/>
</dbReference>
<evidence type="ECO:0000256" key="1">
    <source>
        <dbReference type="ARBA" id="ARBA00004141"/>
    </source>
</evidence>
<evidence type="ECO:0000313" key="9">
    <source>
        <dbReference type="Proteomes" id="UP001162131"/>
    </source>
</evidence>
<dbReference type="PANTHER" id="PTHR12385">
    <property type="entry name" value="CHOLINE TRANSPORTER-LIKE (SLC FAMILY 44)"/>
    <property type="match status" value="1"/>
</dbReference>
<name>A0AAU9IJW4_9CILI</name>
<keyword evidence="6" id="KW-0325">Glycoprotein</keyword>
<keyword evidence="9" id="KW-1185">Reference proteome</keyword>
<evidence type="ECO:0000256" key="6">
    <source>
        <dbReference type="ARBA" id="ARBA00023180"/>
    </source>
</evidence>
<dbReference type="PANTHER" id="PTHR12385:SF14">
    <property type="entry name" value="CHOLINE TRANSPORTER-LIKE 2"/>
    <property type="match status" value="1"/>
</dbReference>
<dbReference type="GO" id="GO:0005886">
    <property type="term" value="C:plasma membrane"/>
    <property type="evidence" value="ECO:0007669"/>
    <property type="project" value="UniProtKB-SubCell"/>
</dbReference>
<sequence length="640" mass="74098">MGNKNSENKTQPTRNEYLLDSKSQYNKHLDPNYTGEPIDDSIYYGPTYNRKCTDFLFLFLFIAFLLAWIIIGFYGFAHGDPDLLTHPYDSSGNQCGIGSASDYKYLYYPFPLSGYFNYSVCIKDCPDSYEYNITCYKTHIFKDCIFGFEEYSNEPLSEYGYIRGVYPTTGYFSRFCFPDTSNRKWLFDSYDEVRDTSDYQILIKWFSDVIVTWPVIGIVVAVAFGFAFIYLIFLRYFIGIVVWLSILGVFSALLIFAALIQWTATNKYQDDTDKETRKTLWAFSAFLYAFDALFLIYIVFMCNRIRLAIAIMKTSTLFLKDVWYAIFVPPLFFAITVVFYIYWVCAILYLYSDGKIKKNSESPYLSWNGDSRNAIVFEFFGMLWVNTFIVALNNFILSSAVCIWYFSQNTDSRAQTPISTSFYRAFRYHQGSLAFGSFLLAIIWAIKIVLKVLKAVLKSTQTKQKENKLIVLAISCLICYANCFERFAKFINKNAYIQIAIQSTSFCKAARDAYFLILRNAARFLTLGTIGGIFMVLGKWVITIFTTWVGYMIITNNSKWNDKIYSPVFPTIVFLFISYIIASLFIGIYETACDCLLQCFLIDEEFSNKKQRAPEHAPELLVAFMNRERDPGRASKRCCC</sequence>
<gene>
    <name evidence="8" type="ORF">BSTOLATCC_MIC6581</name>
</gene>
<feature type="transmembrane region" description="Helical" evidence="7">
    <location>
        <begin position="280"/>
        <end position="300"/>
    </location>
</feature>
<evidence type="ECO:0000256" key="3">
    <source>
        <dbReference type="ARBA" id="ARBA00022692"/>
    </source>
</evidence>
<keyword evidence="3 7" id="KW-0812">Transmembrane</keyword>
<proteinExistence type="inferred from homology"/>
<feature type="transmembrane region" description="Helical" evidence="7">
    <location>
        <begin position="55"/>
        <end position="77"/>
    </location>
</feature>
<feature type="transmembrane region" description="Helical" evidence="7">
    <location>
        <begin position="332"/>
        <end position="352"/>
    </location>
</feature>